<dbReference type="Pfam" id="PF13843">
    <property type="entry name" value="DDE_Tnp_1_7"/>
    <property type="match status" value="1"/>
</dbReference>
<organism evidence="2 3">
    <name type="scientific">Romanomermis culicivorax</name>
    <name type="common">Nematode worm</name>
    <dbReference type="NCBI Taxonomy" id="13658"/>
    <lineage>
        <taxon>Eukaryota</taxon>
        <taxon>Metazoa</taxon>
        <taxon>Ecdysozoa</taxon>
        <taxon>Nematoda</taxon>
        <taxon>Enoplea</taxon>
        <taxon>Dorylaimia</taxon>
        <taxon>Mermithida</taxon>
        <taxon>Mermithoidea</taxon>
        <taxon>Mermithidae</taxon>
        <taxon>Romanomermis</taxon>
    </lineage>
</organism>
<dbReference type="WBParaSite" id="nRc.2.0.1.t26628-RA">
    <property type="protein sequence ID" value="nRc.2.0.1.t26628-RA"/>
    <property type="gene ID" value="nRc.2.0.1.g26628"/>
</dbReference>
<dbReference type="AlphaFoldDB" id="A0A915JKJ4"/>
<protein>
    <submittedName>
        <fullName evidence="3">PiggyBac transposable element-derived protein domain-containing protein</fullName>
    </submittedName>
</protein>
<feature type="domain" description="PiggyBac transposable element-derived protein" evidence="1">
    <location>
        <begin position="24"/>
        <end position="146"/>
    </location>
</feature>
<evidence type="ECO:0000259" key="1">
    <source>
        <dbReference type="Pfam" id="PF13843"/>
    </source>
</evidence>
<evidence type="ECO:0000313" key="2">
    <source>
        <dbReference type="Proteomes" id="UP000887565"/>
    </source>
</evidence>
<keyword evidence="2" id="KW-1185">Reference proteome</keyword>
<sequence>MSSNAPTLTIYFYGKKNAEGQGYIEHCVGMSNLYAQQKLGSLNTSTEEMIRFFGVLLFSGYHIVPQERYYWSTAEDLSNNIVPKVMSRKRFEEMKQYFHLVDNLHLEERKAAKIAPFYDHLSNQFVSVGGVFTEQLSIDESMLETRTGDKKEQPFIYM</sequence>
<name>A0A915JKJ4_ROMCU</name>
<dbReference type="GO" id="GO:0043565">
    <property type="term" value="F:sequence-specific DNA binding"/>
    <property type="evidence" value="ECO:0007669"/>
    <property type="project" value="TreeGrafter"/>
</dbReference>
<dbReference type="OMA" id="HIVPQER"/>
<dbReference type="InterPro" id="IPR052638">
    <property type="entry name" value="PiggyBac_TE-derived"/>
</dbReference>
<reference evidence="3" key="1">
    <citation type="submission" date="2022-11" db="UniProtKB">
        <authorList>
            <consortium name="WormBaseParasite"/>
        </authorList>
    </citation>
    <scope>IDENTIFICATION</scope>
</reference>
<proteinExistence type="predicted"/>
<dbReference type="PANTHER" id="PTHR47055">
    <property type="entry name" value="DDE_TNP_1_7 DOMAIN-CONTAINING PROTEIN"/>
    <property type="match status" value="1"/>
</dbReference>
<evidence type="ECO:0000313" key="3">
    <source>
        <dbReference type="WBParaSite" id="nRc.2.0.1.t26628-RA"/>
    </source>
</evidence>
<dbReference type="InterPro" id="IPR029526">
    <property type="entry name" value="PGBD"/>
</dbReference>
<dbReference type="Proteomes" id="UP000887565">
    <property type="component" value="Unplaced"/>
</dbReference>
<dbReference type="PANTHER" id="PTHR47055:SF3">
    <property type="entry name" value="PHORBOL-ESTER_DAG-TYPE DOMAIN-CONTAINING PROTEIN"/>
    <property type="match status" value="1"/>
</dbReference>
<accession>A0A915JKJ4</accession>